<feature type="region of interest" description="Disordered" evidence="1">
    <location>
        <begin position="163"/>
        <end position="309"/>
    </location>
</feature>
<dbReference type="VEuPathDB" id="TriTrypDB:BSAL_52275"/>
<feature type="compositionally biased region" description="Low complexity" evidence="1">
    <location>
        <begin position="218"/>
        <end position="229"/>
    </location>
</feature>
<accession>A0A0S4IL05</accession>
<reference evidence="3" key="1">
    <citation type="submission" date="2015-09" db="EMBL/GenBank/DDBJ databases">
        <authorList>
            <consortium name="Pathogen Informatics"/>
        </authorList>
    </citation>
    <scope>NUCLEOTIDE SEQUENCE [LARGE SCALE GENOMIC DNA]</scope>
    <source>
        <strain evidence="3">Lake Konstanz</strain>
    </source>
</reference>
<gene>
    <name evidence="2" type="ORF">BSAL_52275</name>
</gene>
<dbReference type="EMBL" id="CYKH01000080">
    <property type="protein sequence ID" value="CUE70024.1"/>
    <property type="molecule type" value="Genomic_DNA"/>
</dbReference>
<sequence>MGACMSNTEDDYGASPSPLEEKIISRLSSNSSQSLSSNGQQDQRKQLLEKRRKALAMVRKQRTDELQAKFDAGLFDAATLKQLKSIERNRKLMLNIHSGSASKLPTMTPEITGLSANSSPVTKGDDMILPHIATDISMVASFEASVLKPGGIAGEASIAVDAPQAADDHHAAGGSDDVAMTNDSFQTPSVFDKSPQPDLLELPPIPTEDNGEDPNAVPDSLSSSDRPSLAPTQPSESVEQRALQLHRTPILVPSPRNKNRKLVKSDSNPFTDDSKPGRRVRFCLPNDVPDGGESTTNTPPELELPSSASINSNTQVISVPAAVSKLNRHRSSSGTVLVRESRRQSLQDLLLEDEPQKGHL</sequence>
<name>A0A0S4IL05_BODSA</name>
<feature type="region of interest" description="Disordered" evidence="1">
    <location>
        <begin position="1"/>
        <end position="47"/>
    </location>
</feature>
<proteinExistence type="predicted"/>
<dbReference type="AlphaFoldDB" id="A0A0S4IL05"/>
<evidence type="ECO:0000313" key="3">
    <source>
        <dbReference type="Proteomes" id="UP000051952"/>
    </source>
</evidence>
<keyword evidence="3" id="KW-1185">Reference proteome</keyword>
<feature type="compositionally biased region" description="Low complexity" evidence="1">
    <location>
        <begin position="25"/>
        <end position="38"/>
    </location>
</feature>
<dbReference type="Proteomes" id="UP000051952">
    <property type="component" value="Unassembled WGS sequence"/>
</dbReference>
<evidence type="ECO:0000313" key="2">
    <source>
        <dbReference type="EMBL" id="CUE70024.1"/>
    </source>
</evidence>
<protein>
    <submittedName>
        <fullName evidence="2">Uncharacterized protein</fullName>
    </submittedName>
</protein>
<evidence type="ECO:0000256" key="1">
    <source>
        <dbReference type="SAM" id="MobiDB-lite"/>
    </source>
</evidence>
<organism evidence="2 3">
    <name type="scientific">Bodo saltans</name>
    <name type="common">Flagellated protozoan</name>
    <dbReference type="NCBI Taxonomy" id="75058"/>
    <lineage>
        <taxon>Eukaryota</taxon>
        <taxon>Discoba</taxon>
        <taxon>Euglenozoa</taxon>
        <taxon>Kinetoplastea</taxon>
        <taxon>Metakinetoplastina</taxon>
        <taxon>Eubodonida</taxon>
        <taxon>Bodonidae</taxon>
        <taxon>Bodo</taxon>
    </lineage>
</organism>